<organism evidence="1">
    <name type="scientific">marine sediment metagenome</name>
    <dbReference type="NCBI Taxonomy" id="412755"/>
    <lineage>
        <taxon>unclassified sequences</taxon>
        <taxon>metagenomes</taxon>
        <taxon>ecological metagenomes</taxon>
    </lineage>
</organism>
<reference evidence="1" key="1">
    <citation type="journal article" date="2015" name="Nature">
        <title>Complex archaea that bridge the gap between prokaryotes and eukaryotes.</title>
        <authorList>
            <person name="Spang A."/>
            <person name="Saw J.H."/>
            <person name="Jorgensen S.L."/>
            <person name="Zaremba-Niedzwiedzka K."/>
            <person name="Martijn J."/>
            <person name="Lind A.E."/>
            <person name="van Eijk R."/>
            <person name="Schleper C."/>
            <person name="Guy L."/>
            <person name="Ettema T.J."/>
        </authorList>
    </citation>
    <scope>NUCLEOTIDE SEQUENCE</scope>
</reference>
<protein>
    <submittedName>
        <fullName evidence="1">Uncharacterized protein</fullName>
    </submittedName>
</protein>
<name>A0A0F8VCF3_9ZZZZ</name>
<comment type="caution">
    <text evidence="1">The sequence shown here is derived from an EMBL/GenBank/DDBJ whole genome shotgun (WGS) entry which is preliminary data.</text>
</comment>
<evidence type="ECO:0000313" key="1">
    <source>
        <dbReference type="EMBL" id="KKK42243.1"/>
    </source>
</evidence>
<accession>A0A0F8VCF3</accession>
<dbReference type="EMBL" id="LAZR01070339">
    <property type="protein sequence ID" value="KKK42243.1"/>
    <property type="molecule type" value="Genomic_DNA"/>
</dbReference>
<proteinExistence type="predicted"/>
<dbReference type="AlphaFoldDB" id="A0A0F8VCF3"/>
<sequence length="108" mass="13577">MRKIKEENIKIGNFIYIIRKDSKDRRYIIKILSEERKSKDTRFWKLKIISKKTSIIFDEIEFKSYCPMSKEIWERYDLYKLNKKEIEKFNRVIILEDLKWRRLRILNQ</sequence>
<gene>
    <name evidence="1" type="ORF">LCGC14_2181080</name>
</gene>